<organism evidence="8 9">
    <name type="scientific">Nitrincola lacisaponensis</name>
    <dbReference type="NCBI Taxonomy" id="267850"/>
    <lineage>
        <taxon>Bacteria</taxon>
        <taxon>Pseudomonadati</taxon>
        <taxon>Pseudomonadota</taxon>
        <taxon>Gammaproteobacteria</taxon>
        <taxon>Oceanospirillales</taxon>
        <taxon>Oceanospirillaceae</taxon>
        <taxon>Nitrincola</taxon>
    </lineage>
</organism>
<evidence type="ECO:0000256" key="1">
    <source>
        <dbReference type="ARBA" id="ARBA00004651"/>
    </source>
</evidence>
<dbReference type="OrthoDB" id="9799219at2"/>
<evidence type="ECO:0000256" key="7">
    <source>
        <dbReference type="SAM" id="Phobius"/>
    </source>
</evidence>
<keyword evidence="9" id="KW-1185">Reference proteome</keyword>
<evidence type="ECO:0000256" key="5">
    <source>
        <dbReference type="ARBA" id="ARBA00022989"/>
    </source>
</evidence>
<dbReference type="RefSeq" id="WP_036547448.1">
    <property type="nucleotide sequence ID" value="NZ_JBKBNO010000004.1"/>
</dbReference>
<keyword evidence="3" id="KW-1003">Cell membrane</keyword>
<dbReference type="PANTHER" id="PTHR34583">
    <property type="entry name" value="ANTIPORTER SUBUNIT MNHC2-RELATED"/>
    <property type="match status" value="1"/>
</dbReference>
<gene>
    <name evidence="8" type="ORF">ADINL_2071</name>
</gene>
<proteinExistence type="inferred from homology"/>
<dbReference type="EMBL" id="JMSZ01000032">
    <property type="protein sequence ID" value="KDE38942.1"/>
    <property type="molecule type" value="Genomic_DNA"/>
</dbReference>
<evidence type="ECO:0000256" key="3">
    <source>
        <dbReference type="ARBA" id="ARBA00022475"/>
    </source>
</evidence>
<evidence type="ECO:0000313" key="9">
    <source>
        <dbReference type="Proteomes" id="UP000027318"/>
    </source>
</evidence>
<feature type="transmembrane region" description="Helical" evidence="7">
    <location>
        <begin position="75"/>
        <end position="95"/>
    </location>
</feature>
<keyword evidence="4 7" id="KW-0812">Transmembrane</keyword>
<protein>
    <submittedName>
        <fullName evidence="8">Na(+) H(+) antiporter subunit C</fullName>
    </submittedName>
</protein>
<evidence type="ECO:0000256" key="2">
    <source>
        <dbReference type="ARBA" id="ARBA00010388"/>
    </source>
</evidence>
<dbReference type="STRING" id="267850.ADINL_2071"/>
<dbReference type="InterPro" id="IPR039428">
    <property type="entry name" value="NUOK/Mnh_C1-like"/>
</dbReference>
<name>A0A063Y372_9GAMM</name>
<dbReference type="PANTHER" id="PTHR34583:SF2">
    <property type="entry name" value="ANTIPORTER SUBUNIT MNHC2-RELATED"/>
    <property type="match status" value="1"/>
</dbReference>
<dbReference type="Gene3D" id="1.10.287.3510">
    <property type="match status" value="1"/>
</dbReference>
<feature type="transmembrane region" description="Helical" evidence="7">
    <location>
        <begin position="6"/>
        <end position="21"/>
    </location>
</feature>
<evidence type="ECO:0000256" key="4">
    <source>
        <dbReference type="ARBA" id="ARBA00022692"/>
    </source>
</evidence>
<dbReference type="NCBIfam" id="NF009302">
    <property type="entry name" value="PRK12659.1"/>
    <property type="match status" value="1"/>
</dbReference>
<dbReference type="AlphaFoldDB" id="A0A063Y372"/>
<dbReference type="PATRIC" id="fig|267850.7.peg.2039"/>
<dbReference type="GO" id="GO:0005886">
    <property type="term" value="C:plasma membrane"/>
    <property type="evidence" value="ECO:0007669"/>
    <property type="project" value="UniProtKB-SubCell"/>
</dbReference>
<comment type="similarity">
    <text evidence="2">Belongs to the CPA3 antiporters (TC 2.A.63) subunit C family.</text>
</comment>
<keyword evidence="5 7" id="KW-1133">Transmembrane helix</keyword>
<evidence type="ECO:0000256" key="6">
    <source>
        <dbReference type="ARBA" id="ARBA00023136"/>
    </source>
</evidence>
<keyword evidence="6 7" id="KW-0472">Membrane</keyword>
<accession>A0A063Y372</accession>
<dbReference type="Proteomes" id="UP000027318">
    <property type="component" value="Unassembled WGS sequence"/>
</dbReference>
<sequence length="115" mass="12275">MEPIMAIVAGCLYAAAIYMMLRRSIVKLVIGLMLLSNAANLLIFTSAGMTRGAPPLIPVGAMQPEGIIADPLPQALILTAIVIAFGVLAFAVVLIHRAYNIIHTDNLDQMKDTDT</sequence>
<reference evidence="8 9" key="1">
    <citation type="journal article" date="2005" name="Int. J. Syst. Evol. Microbiol.">
        <title>Nitrincola lacisaponensis gen. nov., sp. nov., a novel alkaliphilic bacterium isolated from an alkaline, saline lake.</title>
        <authorList>
            <person name="Dimitriu P.A."/>
            <person name="Shukla S.K."/>
            <person name="Conradt J."/>
            <person name="Marquez M.C."/>
            <person name="Ventosa A."/>
            <person name="Maglia A."/>
            <person name="Peyton B.M."/>
            <person name="Pinkart H.C."/>
            <person name="Mormile M.R."/>
        </authorList>
    </citation>
    <scope>NUCLEOTIDE SEQUENCE [LARGE SCALE GENOMIC DNA]</scope>
    <source>
        <strain evidence="8 9">4CA</strain>
    </source>
</reference>
<feature type="transmembrane region" description="Helical" evidence="7">
    <location>
        <begin position="28"/>
        <end position="49"/>
    </location>
</feature>
<comment type="subcellular location">
    <subcellularLocation>
        <location evidence="1">Cell membrane</location>
        <topology evidence="1">Multi-pass membrane protein</topology>
    </subcellularLocation>
</comment>
<dbReference type="InterPro" id="IPR050601">
    <property type="entry name" value="CPA3_antiporter_subunitC"/>
</dbReference>
<evidence type="ECO:0000313" key="8">
    <source>
        <dbReference type="EMBL" id="KDE38942.1"/>
    </source>
</evidence>
<dbReference type="Pfam" id="PF00420">
    <property type="entry name" value="Oxidored_q2"/>
    <property type="match status" value="1"/>
</dbReference>
<comment type="caution">
    <text evidence="8">The sequence shown here is derived from an EMBL/GenBank/DDBJ whole genome shotgun (WGS) entry which is preliminary data.</text>
</comment>